<reference evidence="3 4" key="1">
    <citation type="submission" date="2019-01" db="EMBL/GenBank/DDBJ databases">
        <title>A draft genome assembly of the solar-powered sea slug Elysia chlorotica.</title>
        <authorList>
            <person name="Cai H."/>
            <person name="Li Q."/>
            <person name="Fang X."/>
            <person name="Li J."/>
            <person name="Curtis N.E."/>
            <person name="Altenburger A."/>
            <person name="Shibata T."/>
            <person name="Feng M."/>
            <person name="Maeda T."/>
            <person name="Schwartz J.A."/>
            <person name="Shigenobu S."/>
            <person name="Lundholm N."/>
            <person name="Nishiyama T."/>
            <person name="Yang H."/>
            <person name="Hasebe M."/>
            <person name="Li S."/>
            <person name="Pierce S.K."/>
            <person name="Wang J."/>
        </authorList>
    </citation>
    <scope>NUCLEOTIDE SEQUENCE [LARGE SCALE GENOMIC DNA]</scope>
    <source>
        <strain evidence="3">EC2010</strain>
        <tissue evidence="3">Whole organism of an adult</tissue>
    </source>
</reference>
<dbReference type="OrthoDB" id="6157523at2759"/>
<gene>
    <name evidence="3" type="ORF">EGW08_001471</name>
</gene>
<sequence>MVDYQSHYRVYPHGITIDPPRVGVKNLRQLYHEEGRKIFRDRHDRPVHDGRHEIMKDHTDRKDFETWILSHGISETYRAVDELHDKNEDPSPGSKKPDKMLYKIGEFGAGPGDFCYPRGICTTMDCDIFVADSMNHRVQHLNQCGVYIKQVGSLGDGEKQFNEPCDVLELPNGDVAVADKKNRRVQLHPEIDKSHSFHSQVLTPTDDAGNIHSLALGLEGHMVATELSVGGEHCVKIFRYRQCPCHEGKTPGSKRRTPVA</sequence>
<dbReference type="EMBL" id="RQTK01000025">
    <property type="protein sequence ID" value="RUS90760.1"/>
    <property type="molecule type" value="Genomic_DNA"/>
</dbReference>
<dbReference type="InterPro" id="IPR050952">
    <property type="entry name" value="TRIM-NHL_E3_ligases"/>
</dbReference>
<dbReference type="InterPro" id="IPR011042">
    <property type="entry name" value="6-blade_b-propeller_TolB-like"/>
</dbReference>
<accession>A0A433UAC0</accession>
<dbReference type="PANTHER" id="PTHR24104">
    <property type="entry name" value="E3 UBIQUITIN-PROTEIN LIGASE NHLRC1-RELATED"/>
    <property type="match status" value="1"/>
</dbReference>
<evidence type="ECO:0000256" key="1">
    <source>
        <dbReference type="ARBA" id="ARBA00022737"/>
    </source>
</evidence>
<dbReference type="InterPro" id="IPR001258">
    <property type="entry name" value="NHL_repeat"/>
</dbReference>
<evidence type="ECO:0000313" key="3">
    <source>
        <dbReference type="EMBL" id="RUS90760.1"/>
    </source>
</evidence>
<keyword evidence="4" id="KW-1185">Reference proteome</keyword>
<dbReference type="Proteomes" id="UP000271974">
    <property type="component" value="Unassembled WGS sequence"/>
</dbReference>
<dbReference type="Pfam" id="PF01436">
    <property type="entry name" value="NHL"/>
    <property type="match status" value="1"/>
</dbReference>
<evidence type="ECO:0000256" key="2">
    <source>
        <dbReference type="PROSITE-ProRule" id="PRU00504"/>
    </source>
</evidence>
<name>A0A433UAC0_ELYCH</name>
<dbReference type="PANTHER" id="PTHR24104:SF51">
    <property type="entry name" value="SMP-30_GLUCONOLACTONASE_LRE-LIKE REGION DOMAIN-CONTAINING PROTEIN"/>
    <property type="match status" value="1"/>
</dbReference>
<organism evidence="3 4">
    <name type="scientific">Elysia chlorotica</name>
    <name type="common">Eastern emerald elysia</name>
    <name type="synonym">Sea slug</name>
    <dbReference type="NCBI Taxonomy" id="188477"/>
    <lineage>
        <taxon>Eukaryota</taxon>
        <taxon>Metazoa</taxon>
        <taxon>Spiralia</taxon>
        <taxon>Lophotrochozoa</taxon>
        <taxon>Mollusca</taxon>
        <taxon>Gastropoda</taxon>
        <taxon>Heterobranchia</taxon>
        <taxon>Euthyneura</taxon>
        <taxon>Panpulmonata</taxon>
        <taxon>Sacoglossa</taxon>
        <taxon>Placobranchoidea</taxon>
        <taxon>Plakobranchidae</taxon>
        <taxon>Elysia</taxon>
    </lineage>
</organism>
<keyword evidence="1" id="KW-0677">Repeat</keyword>
<proteinExistence type="predicted"/>
<dbReference type="AlphaFoldDB" id="A0A433UAC0"/>
<feature type="non-terminal residue" evidence="3">
    <location>
        <position position="260"/>
    </location>
</feature>
<protein>
    <submittedName>
        <fullName evidence="3">Uncharacterized protein</fullName>
    </submittedName>
</protein>
<evidence type="ECO:0000313" key="4">
    <source>
        <dbReference type="Proteomes" id="UP000271974"/>
    </source>
</evidence>
<dbReference type="GO" id="GO:0061630">
    <property type="term" value="F:ubiquitin protein ligase activity"/>
    <property type="evidence" value="ECO:0007669"/>
    <property type="project" value="TreeGrafter"/>
</dbReference>
<dbReference type="GO" id="GO:0043161">
    <property type="term" value="P:proteasome-mediated ubiquitin-dependent protein catabolic process"/>
    <property type="evidence" value="ECO:0007669"/>
    <property type="project" value="TreeGrafter"/>
</dbReference>
<comment type="caution">
    <text evidence="3">The sequence shown here is derived from an EMBL/GenBank/DDBJ whole genome shotgun (WGS) entry which is preliminary data.</text>
</comment>
<feature type="repeat" description="NHL" evidence="2">
    <location>
        <begin position="101"/>
        <end position="144"/>
    </location>
</feature>
<dbReference type="GO" id="GO:0000209">
    <property type="term" value="P:protein polyubiquitination"/>
    <property type="evidence" value="ECO:0007669"/>
    <property type="project" value="TreeGrafter"/>
</dbReference>
<dbReference type="STRING" id="188477.A0A433UAC0"/>
<dbReference type="SUPFAM" id="SSF101898">
    <property type="entry name" value="NHL repeat"/>
    <property type="match status" value="1"/>
</dbReference>
<dbReference type="Gene3D" id="2.120.10.30">
    <property type="entry name" value="TolB, C-terminal domain"/>
    <property type="match status" value="1"/>
</dbReference>
<dbReference type="PROSITE" id="PS51125">
    <property type="entry name" value="NHL"/>
    <property type="match status" value="1"/>
</dbReference>